<keyword evidence="2" id="KW-0732">Signal</keyword>
<dbReference type="Proteomes" id="UP000236333">
    <property type="component" value="Unassembled WGS sequence"/>
</dbReference>
<feature type="transmembrane region" description="Helical" evidence="1">
    <location>
        <begin position="47"/>
        <end position="69"/>
    </location>
</feature>
<protein>
    <submittedName>
        <fullName evidence="3">Uncharacterized protein</fullName>
    </submittedName>
</protein>
<keyword evidence="1" id="KW-1133">Transmembrane helix</keyword>
<dbReference type="AlphaFoldDB" id="A0A2J7ZUG1"/>
<keyword evidence="4" id="KW-1185">Reference proteome</keyword>
<accession>A0A2J7ZUG1</accession>
<reference evidence="3 4" key="1">
    <citation type="journal article" date="2017" name="Mol. Biol. Evol.">
        <title>The 4-celled Tetrabaena socialis nuclear genome reveals the essential components for genetic control of cell number at the origin of multicellularity in the volvocine lineage.</title>
        <authorList>
            <person name="Featherston J."/>
            <person name="Arakaki Y."/>
            <person name="Hanschen E.R."/>
            <person name="Ferris P.J."/>
            <person name="Michod R.E."/>
            <person name="Olson B.J.S.C."/>
            <person name="Nozaki H."/>
            <person name="Durand P.M."/>
        </authorList>
    </citation>
    <scope>NUCLEOTIDE SEQUENCE [LARGE SCALE GENOMIC DNA]</scope>
    <source>
        <strain evidence="3 4">NIES-571</strain>
    </source>
</reference>
<dbReference type="EMBL" id="PGGS01000447">
    <property type="protein sequence ID" value="PNH03902.1"/>
    <property type="molecule type" value="Genomic_DNA"/>
</dbReference>
<keyword evidence="1" id="KW-0812">Transmembrane</keyword>
<comment type="caution">
    <text evidence="3">The sequence shown here is derived from an EMBL/GenBank/DDBJ whole genome shotgun (WGS) entry which is preliminary data.</text>
</comment>
<organism evidence="3 4">
    <name type="scientific">Tetrabaena socialis</name>
    <dbReference type="NCBI Taxonomy" id="47790"/>
    <lineage>
        <taxon>Eukaryota</taxon>
        <taxon>Viridiplantae</taxon>
        <taxon>Chlorophyta</taxon>
        <taxon>core chlorophytes</taxon>
        <taxon>Chlorophyceae</taxon>
        <taxon>CS clade</taxon>
        <taxon>Chlamydomonadales</taxon>
        <taxon>Tetrabaenaceae</taxon>
        <taxon>Tetrabaena</taxon>
    </lineage>
</organism>
<evidence type="ECO:0000313" key="3">
    <source>
        <dbReference type="EMBL" id="PNH03902.1"/>
    </source>
</evidence>
<dbReference type="OrthoDB" id="542913at2759"/>
<feature type="chain" id="PRO_5014443518" evidence="2">
    <location>
        <begin position="16"/>
        <end position="145"/>
    </location>
</feature>
<proteinExistence type="predicted"/>
<evidence type="ECO:0000313" key="4">
    <source>
        <dbReference type="Proteomes" id="UP000236333"/>
    </source>
</evidence>
<gene>
    <name evidence="3" type="ORF">TSOC_009986</name>
</gene>
<keyword evidence="1" id="KW-0472">Membrane</keyword>
<sequence>MAWFAILITILAASGNNIGKVLQKQATRTLPRLVLNRATLLLYLRSALWLTGMLVDLGGALLMIVAFAYAPVVRLASWLCILLGVSCLAGGTEALAATARALAACAPPWALRLLPRPMAVSVHRLQKKRSAIAEGGEVPENTDLV</sequence>
<evidence type="ECO:0000256" key="2">
    <source>
        <dbReference type="SAM" id="SignalP"/>
    </source>
</evidence>
<feature type="signal peptide" evidence="2">
    <location>
        <begin position="1"/>
        <end position="15"/>
    </location>
</feature>
<evidence type="ECO:0000256" key="1">
    <source>
        <dbReference type="SAM" id="Phobius"/>
    </source>
</evidence>
<name>A0A2J7ZUG1_9CHLO</name>